<evidence type="ECO:0000256" key="1">
    <source>
        <dbReference type="ARBA" id="ARBA00010699"/>
    </source>
</evidence>
<dbReference type="Pfam" id="PF02911">
    <property type="entry name" value="Formyl_trans_C"/>
    <property type="match status" value="1"/>
</dbReference>
<evidence type="ECO:0000256" key="4">
    <source>
        <dbReference type="ARBA" id="ARBA00022917"/>
    </source>
</evidence>
<dbReference type="CDD" id="cd08646">
    <property type="entry name" value="FMT_core_Met-tRNA-FMT_N"/>
    <property type="match status" value="1"/>
</dbReference>
<reference evidence="8 9" key="1">
    <citation type="journal article" date="2016" name="Nat. Commun.">
        <title>Thousands of microbial genomes shed light on interconnected biogeochemical processes in an aquifer system.</title>
        <authorList>
            <person name="Anantharaman K."/>
            <person name="Brown C.T."/>
            <person name="Hug L.A."/>
            <person name="Sharon I."/>
            <person name="Castelle C.J."/>
            <person name="Probst A.J."/>
            <person name="Thomas B.C."/>
            <person name="Singh A."/>
            <person name="Wilkins M.J."/>
            <person name="Karaoz U."/>
            <person name="Brodie E.L."/>
            <person name="Williams K.H."/>
            <person name="Hubbard S.S."/>
            <person name="Banfield J.F."/>
        </authorList>
    </citation>
    <scope>NUCLEOTIDE SEQUENCE [LARGE SCALE GENOMIC DNA]</scope>
</reference>
<comment type="caution">
    <text evidence="8">The sequence shown here is derived from an EMBL/GenBank/DDBJ whole genome shotgun (WGS) entry which is preliminary data.</text>
</comment>
<dbReference type="NCBIfam" id="TIGR00460">
    <property type="entry name" value="fmt"/>
    <property type="match status" value="1"/>
</dbReference>
<evidence type="ECO:0000256" key="3">
    <source>
        <dbReference type="ARBA" id="ARBA00022679"/>
    </source>
</evidence>
<dbReference type="Proteomes" id="UP000177152">
    <property type="component" value="Unassembled WGS sequence"/>
</dbReference>
<keyword evidence="3 5" id="KW-0808">Transferase</keyword>
<keyword evidence="4 5" id="KW-0648">Protein biosynthesis</keyword>
<comment type="function">
    <text evidence="5">Attaches a formyl group to the free amino group of methionyl-tRNA(fMet). The formyl group appears to play a dual role in the initiator identity of N-formylmethionyl-tRNA by promoting its recognition by IF2 and preventing the misappropriation of this tRNA by the elongation apparatus.</text>
</comment>
<dbReference type="Pfam" id="PF00551">
    <property type="entry name" value="Formyl_trans_N"/>
    <property type="match status" value="1"/>
</dbReference>
<feature type="binding site" evidence="5">
    <location>
        <begin position="113"/>
        <end position="116"/>
    </location>
    <ligand>
        <name>(6S)-5,6,7,8-tetrahydrofolate</name>
        <dbReference type="ChEBI" id="CHEBI:57453"/>
    </ligand>
</feature>
<dbReference type="InterPro" id="IPR011034">
    <property type="entry name" value="Formyl_transferase-like_C_sf"/>
</dbReference>
<dbReference type="CDD" id="cd08704">
    <property type="entry name" value="Met_tRNA_FMT_C"/>
    <property type="match status" value="1"/>
</dbReference>
<evidence type="ECO:0000313" key="8">
    <source>
        <dbReference type="EMBL" id="OGZ93642.1"/>
    </source>
</evidence>
<dbReference type="Gene3D" id="3.40.50.12230">
    <property type="match status" value="1"/>
</dbReference>
<dbReference type="InterPro" id="IPR044135">
    <property type="entry name" value="Met-tRNA-FMT_C"/>
</dbReference>
<feature type="domain" description="Formyl transferase N-terminal" evidence="6">
    <location>
        <begin position="10"/>
        <end position="184"/>
    </location>
</feature>
<dbReference type="InterPro" id="IPR036477">
    <property type="entry name" value="Formyl_transf_N_sf"/>
</dbReference>
<name>A0A1G2K2J9_9BACT</name>
<dbReference type="GO" id="GO:0005829">
    <property type="term" value="C:cytosol"/>
    <property type="evidence" value="ECO:0007669"/>
    <property type="project" value="TreeGrafter"/>
</dbReference>
<dbReference type="AlphaFoldDB" id="A0A1G2K2J9"/>
<dbReference type="GO" id="GO:0004479">
    <property type="term" value="F:methionyl-tRNA formyltransferase activity"/>
    <property type="evidence" value="ECO:0007669"/>
    <property type="project" value="UniProtKB-UniRule"/>
</dbReference>
<evidence type="ECO:0000259" key="6">
    <source>
        <dbReference type="Pfam" id="PF00551"/>
    </source>
</evidence>
<dbReference type="InterPro" id="IPR041711">
    <property type="entry name" value="Met-tRNA-FMT_N"/>
</dbReference>
<accession>A0A1G2K2J9</accession>
<organism evidence="8 9">
    <name type="scientific">Candidatus Sungbacteria bacterium RIFCSPHIGHO2_01_FULL_47_32</name>
    <dbReference type="NCBI Taxonomy" id="1802264"/>
    <lineage>
        <taxon>Bacteria</taxon>
        <taxon>Candidatus Sungiibacteriota</taxon>
    </lineage>
</organism>
<dbReference type="PROSITE" id="PS00373">
    <property type="entry name" value="GART"/>
    <property type="match status" value="1"/>
</dbReference>
<evidence type="ECO:0000256" key="5">
    <source>
        <dbReference type="HAMAP-Rule" id="MF_00182"/>
    </source>
</evidence>
<comment type="catalytic activity">
    <reaction evidence="5">
        <text>L-methionyl-tRNA(fMet) + (6R)-10-formyltetrahydrofolate = N-formyl-L-methionyl-tRNA(fMet) + (6S)-5,6,7,8-tetrahydrofolate + H(+)</text>
        <dbReference type="Rhea" id="RHEA:24380"/>
        <dbReference type="Rhea" id="RHEA-COMP:9952"/>
        <dbReference type="Rhea" id="RHEA-COMP:9953"/>
        <dbReference type="ChEBI" id="CHEBI:15378"/>
        <dbReference type="ChEBI" id="CHEBI:57453"/>
        <dbReference type="ChEBI" id="CHEBI:78530"/>
        <dbReference type="ChEBI" id="CHEBI:78844"/>
        <dbReference type="ChEBI" id="CHEBI:195366"/>
        <dbReference type="EC" id="2.1.2.9"/>
    </reaction>
</comment>
<evidence type="ECO:0000259" key="7">
    <source>
        <dbReference type="Pfam" id="PF02911"/>
    </source>
</evidence>
<dbReference type="EMBL" id="MHQC01000056">
    <property type="protein sequence ID" value="OGZ93642.1"/>
    <property type="molecule type" value="Genomic_DNA"/>
</dbReference>
<gene>
    <name evidence="5" type="primary">fmt</name>
    <name evidence="8" type="ORF">A2633_04785</name>
</gene>
<dbReference type="EC" id="2.1.2.9" evidence="2 5"/>
<dbReference type="InterPro" id="IPR005794">
    <property type="entry name" value="Fmt"/>
</dbReference>
<evidence type="ECO:0000256" key="2">
    <source>
        <dbReference type="ARBA" id="ARBA00012261"/>
    </source>
</evidence>
<comment type="similarity">
    <text evidence="1 5">Belongs to the Fmt family.</text>
</comment>
<dbReference type="PANTHER" id="PTHR11138:SF5">
    <property type="entry name" value="METHIONYL-TRNA FORMYLTRANSFERASE, MITOCHONDRIAL"/>
    <property type="match status" value="1"/>
</dbReference>
<dbReference type="SUPFAM" id="SSF50486">
    <property type="entry name" value="FMT C-terminal domain-like"/>
    <property type="match status" value="1"/>
</dbReference>
<dbReference type="PANTHER" id="PTHR11138">
    <property type="entry name" value="METHIONYL-TRNA FORMYLTRANSFERASE"/>
    <property type="match status" value="1"/>
</dbReference>
<sequence length="321" mass="35589">MARKYSTTIVFWGTPDFAVSILEKLQEKFSVLGVITNPDEPRDRNAVLTSPPTCRAANRLGIPVYQPEKIIEENWSDLNIPAADFFVVAAYGKIIPKWTLNLPTKGAINVHPSLLPKWRGASPIQHAILNGDVETGATIILMDEKMDHGPILAQRSVKIPDTIAYPELSRILSEVSGELLVETIPKLVSGTILPKPQDDSHATFCRAFKREDGKIDWSRSASEIERAIRAFTPWPGTFTLWKRGDSRDIRLKILQGHITEELPGISSNALPGRVIVDTEHLYVVASPGFLEITLLQPEGKTPMQASAFLKGYDDINNALLH</sequence>
<dbReference type="HAMAP" id="MF_00182">
    <property type="entry name" value="Formyl_trans"/>
    <property type="match status" value="1"/>
</dbReference>
<dbReference type="InterPro" id="IPR005793">
    <property type="entry name" value="Formyl_trans_C"/>
</dbReference>
<dbReference type="InterPro" id="IPR002376">
    <property type="entry name" value="Formyl_transf_N"/>
</dbReference>
<proteinExistence type="inferred from homology"/>
<dbReference type="InterPro" id="IPR001555">
    <property type="entry name" value="GART_AS"/>
</dbReference>
<dbReference type="SUPFAM" id="SSF53328">
    <property type="entry name" value="Formyltransferase"/>
    <property type="match status" value="1"/>
</dbReference>
<protein>
    <recommendedName>
        <fullName evidence="2 5">Methionyl-tRNA formyltransferase</fullName>
        <ecNumber evidence="2 5">2.1.2.9</ecNumber>
    </recommendedName>
</protein>
<evidence type="ECO:0000313" key="9">
    <source>
        <dbReference type="Proteomes" id="UP000177152"/>
    </source>
</evidence>
<feature type="domain" description="Formyl transferase C-terminal" evidence="7">
    <location>
        <begin position="209"/>
        <end position="312"/>
    </location>
</feature>